<evidence type="ECO:0000313" key="3">
    <source>
        <dbReference type="Proteomes" id="UP000316291"/>
    </source>
</evidence>
<dbReference type="InterPro" id="IPR036581">
    <property type="entry name" value="Cyanate_lyase_C_sf"/>
</dbReference>
<dbReference type="SMART" id="SM01116">
    <property type="entry name" value="Cyanate_lyase"/>
    <property type="match status" value="1"/>
</dbReference>
<dbReference type="Gene3D" id="3.30.1160.10">
    <property type="entry name" value="Cyanate lyase, C-terminal domain"/>
    <property type="match status" value="1"/>
</dbReference>
<comment type="caution">
    <text evidence="2">The sequence shown here is derived from an EMBL/GenBank/DDBJ whole genome shotgun (WGS) entry which is preliminary data.</text>
</comment>
<proteinExistence type="predicted"/>
<gene>
    <name evidence="2" type="ORF">IQ16_05093</name>
</gene>
<reference evidence="2 3" key="1">
    <citation type="journal article" date="2015" name="Stand. Genomic Sci.">
        <title>Genomic Encyclopedia of Bacterial and Archaeal Type Strains, Phase III: the genomes of soil and plant-associated and newly described type strains.</title>
        <authorList>
            <person name="Whitman W.B."/>
            <person name="Woyke T."/>
            <person name="Klenk H.P."/>
            <person name="Zhou Y."/>
            <person name="Lilburn T.G."/>
            <person name="Beck B.J."/>
            <person name="De Vos P."/>
            <person name="Vandamme P."/>
            <person name="Eisen J.A."/>
            <person name="Garrity G."/>
            <person name="Hugenholtz P."/>
            <person name="Kyrpides N.C."/>
        </authorList>
    </citation>
    <scope>NUCLEOTIDE SEQUENCE [LARGE SCALE GENOMIC DNA]</scope>
    <source>
        <strain evidence="2 3">CGMCC 1.10948</strain>
    </source>
</reference>
<evidence type="ECO:0000259" key="1">
    <source>
        <dbReference type="SMART" id="SM01116"/>
    </source>
</evidence>
<dbReference type="PANTHER" id="PTHR34186:SF2">
    <property type="entry name" value="CYANATE HYDRATASE"/>
    <property type="match status" value="1"/>
</dbReference>
<sequence>MPKGEGVARDDGPISLARNFGARLGDGIMSAIYFDMGIERVANPRGDRVKITMSGKSLPYKDYGGCGNVPEYGFREG</sequence>
<name>A0A562R9U7_9BRAD</name>
<organism evidence="2 3">
    <name type="scientific">Bradyrhizobium huanghuaihaiense</name>
    <dbReference type="NCBI Taxonomy" id="990078"/>
    <lineage>
        <taxon>Bacteria</taxon>
        <taxon>Pseudomonadati</taxon>
        <taxon>Pseudomonadota</taxon>
        <taxon>Alphaproteobacteria</taxon>
        <taxon>Hyphomicrobiales</taxon>
        <taxon>Nitrobacteraceae</taxon>
        <taxon>Bradyrhizobium</taxon>
    </lineage>
</organism>
<protein>
    <submittedName>
        <fullName evidence="2">Cyanate lyase C-terminal domain-containing protein</fullName>
    </submittedName>
</protein>
<accession>A0A562R9U7</accession>
<feature type="domain" description="Cyanate lyase C-terminal" evidence="1">
    <location>
        <begin position="8"/>
        <end position="63"/>
    </location>
</feature>
<keyword evidence="2" id="KW-0456">Lyase</keyword>
<dbReference type="PANTHER" id="PTHR34186">
    <property type="entry name" value="CYANATE HYDRATASE"/>
    <property type="match status" value="1"/>
</dbReference>
<dbReference type="InterPro" id="IPR003712">
    <property type="entry name" value="Cyanate_lyase_C"/>
</dbReference>
<dbReference type="InterPro" id="IPR008076">
    <property type="entry name" value="Cyanase"/>
</dbReference>
<dbReference type="Proteomes" id="UP000316291">
    <property type="component" value="Unassembled WGS sequence"/>
</dbReference>
<dbReference type="AlphaFoldDB" id="A0A562R9U7"/>
<dbReference type="EMBL" id="VLLA01000014">
    <property type="protein sequence ID" value="TWI65838.1"/>
    <property type="molecule type" value="Genomic_DNA"/>
</dbReference>
<dbReference type="SUPFAM" id="SSF55234">
    <property type="entry name" value="Cyanase C-terminal domain"/>
    <property type="match status" value="1"/>
</dbReference>
<keyword evidence="3" id="KW-1185">Reference proteome</keyword>
<dbReference type="Pfam" id="PF02560">
    <property type="entry name" value="Cyanate_lyase"/>
    <property type="match status" value="1"/>
</dbReference>
<evidence type="ECO:0000313" key="2">
    <source>
        <dbReference type="EMBL" id="TWI65838.1"/>
    </source>
</evidence>
<dbReference type="GO" id="GO:0008824">
    <property type="term" value="F:cyanate hydratase activity"/>
    <property type="evidence" value="ECO:0007669"/>
    <property type="project" value="InterPro"/>
</dbReference>